<dbReference type="Pfam" id="PF01041">
    <property type="entry name" value="DegT_DnrJ_EryC1"/>
    <property type="match status" value="1"/>
</dbReference>
<dbReference type="GO" id="GO:0000271">
    <property type="term" value="P:polysaccharide biosynthetic process"/>
    <property type="evidence" value="ECO:0007669"/>
    <property type="project" value="TreeGrafter"/>
</dbReference>
<organism evidence="6">
    <name type="scientific">Aureimonas frigidaquae</name>
    <dbReference type="NCBI Taxonomy" id="424757"/>
    <lineage>
        <taxon>Bacteria</taxon>
        <taxon>Pseudomonadati</taxon>
        <taxon>Pseudomonadota</taxon>
        <taxon>Alphaproteobacteria</taxon>
        <taxon>Hyphomicrobiales</taxon>
        <taxon>Aurantimonadaceae</taxon>
        <taxon>Aureimonas</taxon>
    </lineage>
</organism>
<dbReference type="EMBL" id="LC066376">
    <property type="protein sequence ID" value="BAT28002.1"/>
    <property type="molecule type" value="Genomic_DNA"/>
</dbReference>
<dbReference type="GO" id="GO:0030170">
    <property type="term" value="F:pyridoxal phosphate binding"/>
    <property type="evidence" value="ECO:0007669"/>
    <property type="project" value="TreeGrafter"/>
</dbReference>
<dbReference type="PIRSF" id="PIRSF000390">
    <property type="entry name" value="PLP_StrS"/>
    <property type="match status" value="1"/>
</dbReference>
<evidence type="ECO:0008006" key="7">
    <source>
        <dbReference type="Google" id="ProtNLM"/>
    </source>
</evidence>
<protein>
    <recommendedName>
        <fullName evidence="7">DegT/DnrJ/EryC1/StrS aminotransferase</fullName>
    </recommendedName>
</protein>
<evidence type="ECO:0000256" key="4">
    <source>
        <dbReference type="PIRSR" id="PIRSR000390-2"/>
    </source>
</evidence>
<proteinExistence type="inferred from homology"/>
<feature type="modified residue" description="N6-(pyridoxal phosphate)lysine" evidence="4">
    <location>
        <position position="196"/>
    </location>
</feature>
<evidence type="ECO:0000256" key="3">
    <source>
        <dbReference type="PIRSR" id="PIRSR000390-1"/>
    </source>
</evidence>
<dbReference type="SUPFAM" id="SSF53383">
    <property type="entry name" value="PLP-dependent transferases"/>
    <property type="match status" value="1"/>
</dbReference>
<accession>A0A0P0Z1Z6</accession>
<evidence type="ECO:0000256" key="5">
    <source>
        <dbReference type="RuleBase" id="RU004508"/>
    </source>
</evidence>
<dbReference type="PANTHER" id="PTHR30244:SF9">
    <property type="entry name" value="PROTEIN RV3402C"/>
    <property type="match status" value="1"/>
</dbReference>
<dbReference type="InterPro" id="IPR000653">
    <property type="entry name" value="DegT/StrS_aminotransferase"/>
</dbReference>
<dbReference type="GO" id="GO:0008483">
    <property type="term" value="F:transaminase activity"/>
    <property type="evidence" value="ECO:0007669"/>
    <property type="project" value="TreeGrafter"/>
</dbReference>
<name>A0A0P0Z1Z6_9HYPH</name>
<sequence length="383" mass="42197">MRVPFLRPTPPRLSKLPEALSAIEESGIYTNYGPVNSAFETNVVKSLFAGSGSCVTVCNATIGLMSTIAAVTNATDPASNSGYALIPSFTFAATAQAAIWTGLRPIFYDIDPDTWLPSKAQEEALLEKYGSEIRVVIPYATFGRGLDIAHYENLRNRFSVPVVVDAAASLGGRDRHGRQVGYGSDIPFVYSLHATKTFSTAEGGLIYSADAALIHQIRIMGNFGFEKPRNSSMLGLNSKMPEVIALLAQERLNVLPAVVASRQRVAEAYKNGINDLTFQNEEGDQVAYQFFPALVPESLSSKRDIIVDKLAQMGVGVAKYFSPHLYEQPYFQEFSLETELQFTNSVSSRIISLPIYDQITEIEVKYIIDCINQVISELREERH</sequence>
<keyword evidence="1 4" id="KW-0663">Pyridoxal phosphate</keyword>
<dbReference type="AlphaFoldDB" id="A0A0P0Z1Z6"/>
<dbReference type="RefSeq" id="WP_192843058.1">
    <property type="nucleotide sequence ID" value="NZ_BBWR01000010.1"/>
</dbReference>
<reference evidence="6" key="1">
    <citation type="journal article" date="2015" name="Proc. Natl. Acad. Sci. U.S.A.">
        <title>Bacterial clade with the ribosomal RNA operon on a small plasmid rather than the chromosome.</title>
        <authorList>
            <person name="Anda M."/>
            <person name="Ohtsubo Y."/>
            <person name="Okubo T."/>
            <person name="Sugawara M."/>
            <person name="Nagata Y."/>
            <person name="Tsuda M."/>
            <person name="Minamisawa K."/>
            <person name="Mitsui H."/>
        </authorList>
    </citation>
    <scope>NUCLEOTIDE SEQUENCE</scope>
    <source>
        <strain evidence="6">JCM 14755</strain>
    </source>
</reference>
<evidence type="ECO:0000256" key="1">
    <source>
        <dbReference type="ARBA" id="ARBA00022898"/>
    </source>
</evidence>
<dbReference type="InterPro" id="IPR015421">
    <property type="entry name" value="PyrdxlP-dep_Trfase_major"/>
</dbReference>
<comment type="similarity">
    <text evidence="2 5">Belongs to the DegT/DnrJ/EryC1 family.</text>
</comment>
<evidence type="ECO:0000256" key="2">
    <source>
        <dbReference type="ARBA" id="ARBA00037999"/>
    </source>
</evidence>
<dbReference type="PANTHER" id="PTHR30244">
    <property type="entry name" value="TRANSAMINASE"/>
    <property type="match status" value="1"/>
</dbReference>
<dbReference type="Gene3D" id="3.40.640.10">
    <property type="entry name" value="Type I PLP-dependent aspartate aminotransferase-like (Major domain)"/>
    <property type="match status" value="1"/>
</dbReference>
<dbReference type="InterPro" id="IPR015424">
    <property type="entry name" value="PyrdxlP-dep_Trfase"/>
</dbReference>
<feature type="active site" description="Proton acceptor" evidence="3">
    <location>
        <position position="196"/>
    </location>
</feature>
<evidence type="ECO:0000313" key="6">
    <source>
        <dbReference type="EMBL" id="BAT28002.1"/>
    </source>
</evidence>